<evidence type="ECO:0000256" key="4">
    <source>
        <dbReference type="PROSITE-ProRule" id="PRU00176"/>
    </source>
</evidence>
<gene>
    <name evidence="7" type="ORF">GSTENG00006655001</name>
</gene>
<dbReference type="AlphaFoldDB" id="Q4T5T2"/>
<feature type="compositionally biased region" description="Low complexity" evidence="5">
    <location>
        <begin position="422"/>
        <end position="443"/>
    </location>
</feature>
<feature type="compositionally biased region" description="Basic residues" evidence="5">
    <location>
        <begin position="299"/>
        <end position="308"/>
    </location>
</feature>
<comment type="subcellular location">
    <subcellularLocation>
        <location evidence="1">Nucleus</location>
    </subcellularLocation>
</comment>
<feature type="non-terminal residue" evidence="7">
    <location>
        <position position="512"/>
    </location>
</feature>
<dbReference type="InterPro" id="IPR000504">
    <property type="entry name" value="RRM_dom"/>
</dbReference>
<dbReference type="InterPro" id="IPR034870">
    <property type="entry name" value="TET_fam"/>
</dbReference>
<comment type="caution">
    <text evidence="7">The sequence shown here is derived from an EMBL/GenBank/DDBJ whole genome shotgun (WGS) entry which is preliminary data.</text>
</comment>
<feature type="compositionally biased region" description="Gly residues" evidence="5">
    <location>
        <begin position="1"/>
        <end position="11"/>
    </location>
</feature>
<evidence type="ECO:0000256" key="3">
    <source>
        <dbReference type="ARBA" id="ARBA00023242"/>
    </source>
</evidence>
<feature type="compositionally biased region" description="Basic and acidic residues" evidence="5">
    <location>
        <begin position="113"/>
        <end position="122"/>
    </location>
</feature>
<feature type="compositionally biased region" description="Low complexity" evidence="5">
    <location>
        <begin position="57"/>
        <end position="71"/>
    </location>
</feature>
<sequence>QGQGQGQGQGGDNYAQRGSYGGQGQAGDGYGQRGAYGGQAQGGDGYGQQSYGGQGQAGATSYGAQGQTGASAYGGQGQAGASGYGGQGQAGASAYGGQGQRRRQRLWRPGPRFGRDQGERSDGGGYRGRGRGGYDSGGYERGRRGPPGMGGGDRGGYKNYGGSRDYGSRDDLGDEPDNSDNNTIFVQGLAEDVTLQEVGDYFKQIGIIKVNKKTGLPMINLYSDKATGQPKGEATVSFDDPPSAKAAIDWFDGSPAAPAPPALHPPPLSSGLSSASSRQGVQGQAHQGVLCHPQSRVHAERRRRKRRPRRWVERLWGGGGSRRLLLLTAVLGESAGFRGRGGGGGPSFDMKGGDWPCPNRWVPPPLGPQPLGCLSGCWRLRFWIPSAVPAETSTLPGDTSVTSVGPPNQETQALAPEIAEAAGASAGTEAGASEAAGEASAEATVEDSEGATKWEEEATAETTEESGRTEGPADEPHGSPGGPVEGGLLRAAPDEASGAVHSWSACIPPPWE</sequence>
<reference evidence="7" key="1">
    <citation type="journal article" date="2004" name="Nature">
        <title>Genome duplication in the teleost fish Tetraodon nigroviridis reveals the early vertebrate proto-karyotype.</title>
        <authorList>
            <person name="Jaillon O."/>
            <person name="Aury J.-M."/>
            <person name="Brunet F."/>
            <person name="Petit J.-L."/>
            <person name="Stange-Thomann N."/>
            <person name="Mauceli E."/>
            <person name="Bouneau L."/>
            <person name="Fischer C."/>
            <person name="Ozouf-Costaz C."/>
            <person name="Bernot A."/>
            <person name="Nicaud S."/>
            <person name="Jaffe D."/>
            <person name="Fisher S."/>
            <person name="Lutfalla G."/>
            <person name="Dossat C."/>
            <person name="Segurens B."/>
            <person name="Dasilva C."/>
            <person name="Salanoubat M."/>
            <person name="Levy M."/>
            <person name="Boudet N."/>
            <person name="Castellano S."/>
            <person name="Anthouard V."/>
            <person name="Jubin C."/>
            <person name="Castelli V."/>
            <person name="Katinka M."/>
            <person name="Vacherie B."/>
            <person name="Biemont C."/>
            <person name="Skalli Z."/>
            <person name="Cattolico L."/>
            <person name="Poulain J."/>
            <person name="De Berardinis V."/>
            <person name="Cruaud C."/>
            <person name="Duprat S."/>
            <person name="Brottier P."/>
            <person name="Coutanceau J.-P."/>
            <person name="Gouzy J."/>
            <person name="Parra G."/>
            <person name="Lardier G."/>
            <person name="Chapple C."/>
            <person name="McKernan K.J."/>
            <person name="McEwan P."/>
            <person name="Bosak S."/>
            <person name="Kellis M."/>
            <person name="Volff J.-N."/>
            <person name="Guigo R."/>
            <person name="Zody M.C."/>
            <person name="Mesirov J."/>
            <person name="Lindblad-Toh K."/>
            <person name="Birren B."/>
            <person name="Nusbaum C."/>
            <person name="Kahn D."/>
            <person name="Robinson-Rechavi M."/>
            <person name="Laudet V."/>
            <person name="Schachter V."/>
            <person name="Quetier F."/>
            <person name="Saurin W."/>
            <person name="Scarpelli C."/>
            <person name="Wincker P."/>
            <person name="Lander E.S."/>
            <person name="Weissenbach J."/>
            <person name="Roest Crollius H."/>
        </authorList>
    </citation>
    <scope>NUCLEOTIDE SEQUENCE [LARGE SCALE GENOMIC DNA]</scope>
</reference>
<evidence type="ECO:0000256" key="5">
    <source>
        <dbReference type="SAM" id="MobiDB-lite"/>
    </source>
</evidence>
<keyword evidence="3" id="KW-0539">Nucleus</keyword>
<evidence type="ECO:0000256" key="1">
    <source>
        <dbReference type="ARBA" id="ARBA00004123"/>
    </source>
</evidence>
<evidence type="ECO:0000259" key="6">
    <source>
        <dbReference type="PROSITE" id="PS50102"/>
    </source>
</evidence>
<dbReference type="GO" id="GO:0005634">
    <property type="term" value="C:nucleus"/>
    <property type="evidence" value="ECO:0007669"/>
    <property type="project" value="UniProtKB-SubCell"/>
</dbReference>
<feature type="region of interest" description="Disordered" evidence="5">
    <location>
        <begin position="245"/>
        <end position="308"/>
    </location>
</feature>
<dbReference type="PANTHER" id="PTHR23238">
    <property type="entry name" value="RNA BINDING PROTEIN"/>
    <property type="match status" value="1"/>
</dbReference>
<feature type="compositionally biased region" description="Gly residues" evidence="5">
    <location>
        <begin position="72"/>
        <end position="99"/>
    </location>
</feature>
<feature type="region of interest" description="Disordered" evidence="5">
    <location>
        <begin position="1"/>
        <end position="183"/>
    </location>
</feature>
<dbReference type="Gene3D" id="3.30.70.330">
    <property type="match status" value="1"/>
</dbReference>
<evidence type="ECO:0000313" key="7">
    <source>
        <dbReference type="EMBL" id="CAF91750.1"/>
    </source>
</evidence>
<protein>
    <submittedName>
        <fullName evidence="7">(spotted green pufferfish) hypothetical protein</fullName>
    </submittedName>
</protein>
<dbReference type="SMART" id="SM00360">
    <property type="entry name" value="RRM"/>
    <property type="match status" value="1"/>
</dbReference>
<dbReference type="InterPro" id="IPR035979">
    <property type="entry name" value="RBD_domain_sf"/>
</dbReference>
<dbReference type="GO" id="GO:0006355">
    <property type="term" value="P:regulation of DNA-templated transcription"/>
    <property type="evidence" value="ECO:0007669"/>
    <property type="project" value="InterPro"/>
</dbReference>
<dbReference type="Pfam" id="PF00076">
    <property type="entry name" value="RRM_1"/>
    <property type="match status" value="1"/>
</dbReference>
<feature type="compositionally biased region" description="Pro residues" evidence="5">
    <location>
        <begin position="257"/>
        <end position="268"/>
    </location>
</feature>
<feature type="compositionally biased region" description="Gly residues" evidence="5">
    <location>
        <begin position="19"/>
        <end position="56"/>
    </location>
</feature>
<dbReference type="KEGG" id="tng:GSTEN00006655G001"/>
<feature type="domain" description="RRM" evidence="6">
    <location>
        <begin position="182"/>
        <end position="253"/>
    </location>
</feature>
<keyword evidence="2 4" id="KW-0694">RNA-binding</keyword>
<organism evidence="7">
    <name type="scientific">Tetraodon nigroviridis</name>
    <name type="common">Spotted green pufferfish</name>
    <name type="synonym">Chelonodon nigroviridis</name>
    <dbReference type="NCBI Taxonomy" id="99883"/>
    <lineage>
        <taxon>Eukaryota</taxon>
        <taxon>Metazoa</taxon>
        <taxon>Chordata</taxon>
        <taxon>Craniata</taxon>
        <taxon>Vertebrata</taxon>
        <taxon>Euteleostomi</taxon>
        <taxon>Actinopterygii</taxon>
        <taxon>Neopterygii</taxon>
        <taxon>Teleostei</taxon>
        <taxon>Neoteleostei</taxon>
        <taxon>Acanthomorphata</taxon>
        <taxon>Eupercaria</taxon>
        <taxon>Tetraodontiformes</taxon>
        <taxon>Tetradontoidea</taxon>
        <taxon>Tetraodontidae</taxon>
        <taxon>Tetraodon</taxon>
    </lineage>
</organism>
<dbReference type="SUPFAM" id="SSF54928">
    <property type="entry name" value="RNA-binding domain, RBD"/>
    <property type="match status" value="1"/>
</dbReference>
<dbReference type="OrthoDB" id="76445at2759"/>
<dbReference type="InterPro" id="IPR012677">
    <property type="entry name" value="Nucleotide-bd_a/b_plait_sf"/>
</dbReference>
<reference evidence="7" key="2">
    <citation type="submission" date="2004-02" db="EMBL/GenBank/DDBJ databases">
        <authorList>
            <consortium name="Genoscope"/>
            <consortium name="Whitehead Institute Centre for Genome Research"/>
        </authorList>
    </citation>
    <scope>NUCLEOTIDE SEQUENCE</scope>
</reference>
<name>Q4T5T2_TETNG</name>
<accession>Q4T5T2</accession>
<feature type="region of interest" description="Disordered" evidence="5">
    <location>
        <begin position="422"/>
        <end position="512"/>
    </location>
</feature>
<dbReference type="FunFam" id="3.30.70.330:FF:000127">
    <property type="entry name" value="RNA-binding protein EWS isoform 1"/>
    <property type="match status" value="1"/>
</dbReference>
<feature type="compositionally biased region" description="Gly residues" evidence="5">
    <location>
        <begin position="123"/>
        <end position="136"/>
    </location>
</feature>
<dbReference type="GO" id="GO:0003723">
    <property type="term" value="F:RNA binding"/>
    <property type="evidence" value="ECO:0007669"/>
    <property type="project" value="UniProtKB-UniRule"/>
</dbReference>
<dbReference type="EMBL" id="CAAE01009119">
    <property type="protein sequence ID" value="CAF91750.1"/>
    <property type="molecule type" value="Genomic_DNA"/>
</dbReference>
<feature type="compositionally biased region" description="Gly residues" evidence="5">
    <location>
        <begin position="145"/>
        <end position="154"/>
    </location>
</feature>
<dbReference type="PROSITE" id="PS50102">
    <property type="entry name" value="RRM"/>
    <property type="match status" value="1"/>
</dbReference>
<evidence type="ECO:0000256" key="2">
    <source>
        <dbReference type="ARBA" id="ARBA00022884"/>
    </source>
</evidence>
<proteinExistence type="predicted"/>